<dbReference type="NCBIfam" id="NF040941">
    <property type="entry name" value="GGGWT_bact"/>
    <property type="match status" value="1"/>
</dbReference>
<keyword evidence="5" id="KW-0732">Signal</keyword>
<dbReference type="GO" id="GO:0046872">
    <property type="term" value="F:metal ion binding"/>
    <property type="evidence" value="ECO:0007669"/>
    <property type="project" value="UniProtKB-KW"/>
</dbReference>
<dbReference type="CDD" id="cd00087">
    <property type="entry name" value="FReD"/>
    <property type="match status" value="1"/>
</dbReference>
<keyword evidence="6" id="KW-0430">Lectin</keyword>
<gene>
    <name evidence="15" type="primary">FCN2</name>
</gene>
<feature type="domain" description="Fibrinogen C-terminal" evidence="14">
    <location>
        <begin position="122"/>
        <end position="334"/>
    </location>
</feature>
<name>A0A8C3WKY5_9CETA</name>
<dbReference type="GO" id="GO:2001065">
    <property type="term" value="F:mannan binding"/>
    <property type="evidence" value="ECO:0007669"/>
    <property type="project" value="Ensembl"/>
</dbReference>
<keyword evidence="16" id="KW-1185">Reference proteome</keyword>
<dbReference type="PANTHER" id="PTHR19143">
    <property type="entry name" value="FIBRINOGEN/TENASCIN/ANGIOPOEITIN"/>
    <property type="match status" value="1"/>
</dbReference>
<dbReference type="GO" id="GO:0005581">
    <property type="term" value="C:collagen trimer"/>
    <property type="evidence" value="ECO:0007669"/>
    <property type="project" value="UniProtKB-KW"/>
</dbReference>
<dbReference type="GO" id="GO:0031638">
    <property type="term" value="P:zymogen activation"/>
    <property type="evidence" value="ECO:0007669"/>
    <property type="project" value="Ensembl"/>
</dbReference>
<dbReference type="SUPFAM" id="SSF56496">
    <property type="entry name" value="Fibrinogen C-terminal domain-like"/>
    <property type="match status" value="1"/>
</dbReference>
<feature type="region of interest" description="Disordered" evidence="13">
    <location>
        <begin position="186"/>
        <end position="207"/>
    </location>
</feature>
<dbReference type="GO" id="GO:0048306">
    <property type="term" value="F:calcium-dependent protein binding"/>
    <property type="evidence" value="ECO:0007669"/>
    <property type="project" value="Ensembl"/>
</dbReference>
<evidence type="ECO:0000256" key="3">
    <source>
        <dbReference type="ARBA" id="ARBA00022588"/>
    </source>
</evidence>
<keyword evidence="4" id="KW-0479">Metal-binding</keyword>
<dbReference type="GO" id="GO:0031640">
    <property type="term" value="P:killing of cells of another organism"/>
    <property type="evidence" value="ECO:0007669"/>
    <property type="project" value="Ensembl"/>
</dbReference>
<evidence type="ECO:0000256" key="8">
    <source>
        <dbReference type="ARBA" id="ARBA00022837"/>
    </source>
</evidence>
<dbReference type="GO" id="GO:0106139">
    <property type="term" value="C:symbiont cell surface"/>
    <property type="evidence" value="ECO:0007669"/>
    <property type="project" value="Ensembl"/>
</dbReference>
<comment type="subcellular location">
    <subcellularLocation>
        <location evidence="1">Secreted</location>
    </subcellularLocation>
</comment>
<accession>A0A8C3WKY5</accession>
<evidence type="ECO:0000256" key="5">
    <source>
        <dbReference type="ARBA" id="ARBA00022729"/>
    </source>
</evidence>
<keyword evidence="7" id="KW-0677">Repeat</keyword>
<dbReference type="GO" id="GO:1903028">
    <property type="term" value="P:positive regulation of opsonization"/>
    <property type="evidence" value="ECO:0007669"/>
    <property type="project" value="Ensembl"/>
</dbReference>
<keyword evidence="8" id="KW-0106">Calcium</keyword>
<dbReference type="GO" id="GO:0002233">
    <property type="term" value="P:leukocyte chemotaxis involved in immune response"/>
    <property type="evidence" value="ECO:0007669"/>
    <property type="project" value="Ensembl"/>
</dbReference>
<evidence type="ECO:0000256" key="6">
    <source>
        <dbReference type="ARBA" id="ARBA00022734"/>
    </source>
</evidence>
<dbReference type="GO" id="GO:0050830">
    <property type="term" value="P:defense response to Gram-positive bacterium"/>
    <property type="evidence" value="ECO:0007669"/>
    <property type="project" value="Ensembl"/>
</dbReference>
<dbReference type="GO" id="GO:0070892">
    <property type="term" value="F:lipoteichoic acid immune receptor activity"/>
    <property type="evidence" value="ECO:0007669"/>
    <property type="project" value="Ensembl"/>
</dbReference>
<evidence type="ECO:0000256" key="7">
    <source>
        <dbReference type="ARBA" id="ARBA00022737"/>
    </source>
</evidence>
<evidence type="ECO:0000313" key="15">
    <source>
        <dbReference type="Ensembl" id="ENSCWAP00000015219.1"/>
    </source>
</evidence>
<sequence length="334" mass="35435">FLHPALWEGLRCPLASAGLSGPGRAPRPALCLPAEVKVVGLQGSDKLSILRGCPGLPGAAGPKGEAGADGRKGRCPGRMGLEPGPPGAPGKAGPPGPKGNSVTRRGDPGAGASALAAEEEEGASGCRPRTCKDLLTRGHFLSGWHTLYLPDCRPLTVLCDMDTDGGGWTVRSVTCASIDYKREDFRRGRGPAGTRGPSAETRTPAPAGTSELRVDLVDFEGNHQFATYRSFKVAGEEEKYRLLLGGFVEGPAGDSLMSHNNITFTTKDQDNDNYAANCAVQYQGAWWYSSCHVSNLNGRYLGGSHESFANGINWRSGKGYNYSYKVSEMKFRAT</sequence>
<evidence type="ECO:0000259" key="14">
    <source>
        <dbReference type="PROSITE" id="PS51406"/>
    </source>
</evidence>
<dbReference type="GO" id="GO:0005102">
    <property type="term" value="F:signaling receptor binding"/>
    <property type="evidence" value="ECO:0007669"/>
    <property type="project" value="TreeGrafter"/>
</dbReference>
<keyword evidence="9" id="KW-0391">Immunity</keyword>
<keyword evidence="10" id="KW-0176">Collagen</keyword>
<dbReference type="GO" id="GO:0001867">
    <property type="term" value="P:complement activation, lectin pathway"/>
    <property type="evidence" value="ECO:0007669"/>
    <property type="project" value="Ensembl"/>
</dbReference>
<dbReference type="GO" id="GO:0008228">
    <property type="term" value="P:opsonization"/>
    <property type="evidence" value="ECO:0007669"/>
    <property type="project" value="Ensembl"/>
</dbReference>
<protein>
    <submittedName>
        <fullName evidence="15">Ficolin 2</fullName>
    </submittedName>
</protein>
<evidence type="ECO:0000256" key="1">
    <source>
        <dbReference type="ARBA" id="ARBA00004613"/>
    </source>
</evidence>
<dbReference type="PROSITE" id="PS51406">
    <property type="entry name" value="FIBRINOGEN_C_2"/>
    <property type="match status" value="1"/>
</dbReference>
<dbReference type="InterPro" id="IPR002181">
    <property type="entry name" value="Fibrinogen_a/b/g_C_dom"/>
</dbReference>
<keyword evidence="11" id="KW-1015">Disulfide bond</keyword>
<evidence type="ECO:0000256" key="11">
    <source>
        <dbReference type="ARBA" id="ARBA00023157"/>
    </source>
</evidence>
<evidence type="ECO:0000256" key="9">
    <source>
        <dbReference type="ARBA" id="ARBA00022859"/>
    </source>
</evidence>
<evidence type="ECO:0000256" key="13">
    <source>
        <dbReference type="SAM" id="MobiDB-lite"/>
    </source>
</evidence>
<dbReference type="InterPro" id="IPR014716">
    <property type="entry name" value="Fibrinogen_a/b/g_C_1"/>
</dbReference>
<dbReference type="AlphaFoldDB" id="A0A8C3WKY5"/>
<dbReference type="InterPro" id="IPR036056">
    <property type="entry name" value="Fibrinogen-like_C"/>
</dbReference>
<dbReference type="InterPro" id="IPR020837">
    <property type="entry name" value="Fibrinogen_CS"/>
</dbReference>
<evidence type="ECO:0000256" key="2">
    <source>
        <dbReference type="ARBA" id="ARBA00022525"/>
    </source>
</evidence>
<dbReference type="GO" id="GO:0003823">
    <property type="term" value="F:antigen binding"/>
    <property type="evidence" value="ECO:0007669"/>
    <property type="project" value="Ensembl"/>
</dbReference>
<feature type="region of interest" description="Disordered" evidence="13">
    <location>
        <begin position="58"/>
        <end position="128"/>
    </location>
</feature>
<evidence type="ECO:0000256" key="10">
    <source>
        <dbReference type="ARBA" id="ARBA00023119"/>
    </source>
</evidence>
<evidence type="ECO:0000256" key="12">
    <source>
        <dbReference type="ARBA" id="ARBA00023180"/>
    </source>
</evidence>
<dbReference type="GO" id="GO:1905370">
    <property type="term" value="C:serine-type endopeptidase complex"/>
    <property type="evidence" value="ECO:0007669"/>
    <property type="project" value="Ensembl"/>
</dbReference>
<dbReference type="GO" id="GO:0043394">
    <property type="term" value="F:proteoglycan binding"/>
    <property type="evidence" value="ECO:0007669"/>
    <property type="project" value="Ensembl"/>
</dbReference>
<keyword evidence="2" id="KW-0964">Secreted</keyword>
<dbReference type="Proteomes" id="UP000694540">
    <property type="component" value="Unplaced"/>
</dbReference>
<dbReference type="PANTHER" id="PTHR19143:SF433">
    <property type="entry name" value="FICOLIN-2"/>
    <property type="match status" value="1"/>
</dbReference>
<dbReference type="Ensembl" id="ENSCWAT00000016522.1">
    <property type="protein sequence ID" value="ENSCWAP00000015219.1"/>
    <property type="gene ID" value="ENSCWAG00000011644.1"/>
</dbReference>
<keyword evidence="12" id="KW-0325">Glycoprotein</keyword>
<reference evidence="15" key="1">
    <citation type="submission" date="2025-08" db="UniProtKB">
        <authorList>
            <consortium name="Ensembl"/>
        </authorList>
    </citation>
    <scope>IDENTIFICATION</scope>
</reference>
<dbReference type="GO" id="GO:0050829">
    <property type="term" value="P:defense response to Gram-negative bacterium"/>
    <property type="evidence" value="ECO:0007669"/>
    <property type="project" value="Ensembl"/>
</dbReference>
<evidence type="ECO:0000313" key="16">
    <source>
        <dbReference type="Proteomes" id="UP000694540"/>
    </source>
</evidence>
<feature type="compositionally biased region" description="Pro residues" evidence="13">
    <location>
        <begin position="83"/>
        <end position="97"/>
    </location>
</feature>
<dbReference type="Pfam" id="PF00147">
    <property type="entry name" value="Fibrinogen_C"/>
    <property type="match status" value="1"/>
</dbReference>
<dbReference type="GeneTree" id="ENSGT00940000164320"/>
<dbReference type="Gene3D" id="3.90.215.10">
    <property type="entry name" value="Gamma Fibrinogen, chain A, domain 1"/>
    <property type="match status" value="2"/>
</dbReference>
<proteinExistence type="predicted"/>
<keyword evidence="3" id="KW-0399">Innate immunity</keyword>
<organism evidence="15 16">
    <name type="scientific">Catagonus wagneri</name>
    <name type="common">Chacoan peccary</name>
    <dbReference type="NCBI Taxonomy" id="51154"/>
    <lineage>
        <taxon>Eukaryota</taxon>
        <taxon>Metazoa</taxon>
        <taxon>Chordata</taxon>
        <taxon>Craniata</taxon>
        <taxon>Vertebrata</taxon>
        <taxon>Euteleostomi</taxon>
        <taxon>Mammalia</taxon>
        <taxon>Eutheria</taxon>
        <taxon>Laurasiatheria</taxon>
        <taxon>Artiodactyla</taxon>
        <taxon>Suina</taxon>
        <taxon>Tayassuidae</taxon>
        <taxon>Catagonus</taxon>
    </lineage>
</organism>
<dbReference type="GO" id="GO:0001905">
    <property type="term" value="P:activation of membrane attack complex"/>
    <property type="evidence" value="ECO:0007669"/>
    <property type="project" value="Ensembl"/>
</dbReference>
<dbReference type="SMART" id="SM00186">
    <property type="entry name" value="FBG"/>
    <property type="match status" value="1"/>
</dbReference>
<dbReference type="GO" id="GO:0043654">
    <property type="term" value="P:recognition of apoptotic cell"/>
    <property type="evidence" value="ECO:0007669"/>
    <property type="project" value="Ensembl"/>
</dbReference>
<evidence type="ECO:0000256" key="4">
    <source>
        <dbReference type="ARBA" id="ARBA00022723"/>
    </source>
</evidence>
<dbReference type="InterPro" id="IPR050373">
    <property type="entry name" value="Fibrinogen_C-term_domain"/>
</dbReference>
<dbReference type="GO" id="GO:0005615">
    <property type="term" value="C:extracellular space"/>
    <property type="evidence" value="ECO:0007669"/>
    <property type="project" value="TreeGrafter"/>
</dbReference>
<dbReference type="PROSITE" id="PS00514">
    <property type="entry name" value="FIBRINOGEN_C_1"/>
    <property type="match status" value="1"/>
</dbReference>
<reference evidence="15" key="2">
    <citation type="submission" date="2025-09" db="UniProtKB">
        <authorList>
            <consortium name="Ensembl"/>
        </authorList>
    </citation>
    <scope>IDENTIFICATION</scope>
</reference>